<evidence type="ECO:0000313" key="3">
    <source>
        <dbReference type="Proteomes" id="UP000620124"/>
    </source>
</evidence>
<protein>
    <recommendedName>
        <fullName evidence="1">Protein kinase domain-containing protein</fullName>
    </recommendedName>
</protein>
<comment type="caution">
    <text evidence="2">The sequence shown here is derived from an EMBL/GenBank/DDBJ whole genome shotgun (WGS) entry which is preliminary data.</text>
</comment>
<dbReference type="PROSITE" id="PS50011">
    <property type="entry name" value="PROTEIN_KINASE_DOM"/>
    <property type="match status" value="1"/>
</dbReference>
<dbReference type="Proteomes" id="UP000620124">
    <property type="component" value="Unassembled WGS sequence"/>
</dbReference>
<keyword evidence="3" id="KW-1185">Reference proteome</keyword>
<organism evidence="2 3">
    <name type="scientific">Mycena venus</name>
    <dbReference type="NCBI Taxonomy" id="2733690"/>
    <lineage>
        <taxon>Eukaryota</taxon>
        <taxon>Fungi</taxon>
        <taxon>Dikarya</taxon>
        <taxon>Basidiomycota</taxon>
        <taxon>Agaricomycotina</taxon>
        <taxon>Agaricomycetes</taxon>
        <taxon>Agaricomycetidae</taxon>
        <taxon>Agaricales</taxon>
        <taxon>Marasmiineae</taxon>
        <taxon>Mycenaceae</taxon>
        <taxon>Mycena</taxon>
    </lineage>
</organism>
<feature type="domain" description="Protein kinase" evidence="1">
    <location>
        <begin position="432"/>
        <end position="692"/>
    </location>
</feature>
<dbReference type="InterPro" id="IPR051681">
    <property type="entry name" value="Ser/Thr_Kinases-Pseudokinases"/>
</dbReference>
<dbReference type="InterPro" id="IPR001245">
    <property type="entry name" value="Ser-Thr/Tyr_kinase_cat_dom"/>
</dbReference>
<dbReference type="OrthoDB" id="10261027at2759"/>
<dbReference type="EMBL" id="JACAZI010000022">
    <property type="protein sequence ID" value="KAF7337113.1"/>
    <property type="molecule type" value="Genomic_DNA"/>
</dbReference>
<gene>
    <name evidence="2" type="ORF">MVEN_02148900</name>
</gene>
<dbReference type="Pfam" id="PF07714">
    <property type="entry name" value="PK_Tyr_Ser-Thr"/>
    <property type="match status" value="1"/>
</dbReference>
<dbReference type="InterPro" id="IPR011009">
    <property type="entry name" value="Kinase-like_dom_sf"/>
</dbReference>
<dbReference type="InterPro" id="IPR008266">
    <property type="entry name" value="Tyr_kinase_AS"/>
</dbReference>
<name>A0A8H6X9H1_9AGAR</name>
<dbReference type="PANTHER" id="PTHR44329">
    <property type="entry name" value="SERINE/THREONINE-PROTEIN KINASE TNNI3K-RELATED"/>
    <property type="match status" value="1"/>
</dbReference>
<accession>A0A8H6X9H1</accession>
<proteinExistence type="predicted"/>
<dbReference type="InterPro" id="IPR000719">
    <property type="entry name" value="Prot_kinase_dom"/>
</dbReference>
<dbReference type="AlphaFoldDB" id="A0A8H6X9H1"/>
<evidence type="ECO:0000313" key="2">
    <source>
        <dbReference type="EMBL" id="KAF7337113.1"/>
    </source>
</evidence>
<dbReference type="GO" id="GO:0004674">
    <property type="term" value="F:protein serine/threonine kinase activity"/>
    <property type="evidence" value="ECO:0007669"/>
    <property type="project" value="TreeGrafter"/>
</dbReference>
<dbReference type="GO" id="GO:0005524">
    <property type="term" value="F:ATP binding"/>
    <property type="evidence" value="ECO:0007669"/>
    <property type="project" value="InterPro"/>
</dbReference>
<reference evidence="2" key="1">
    <citation type="submission" date="2020-05" db="EMBL/GenBank/DDBJ databases">
        <title>Mycena genomes resolve the evolution of fungal bioluminescence.</title>
        <authorList>
            <person name="Tsai I.J."/>
        </authorList>
    </citation>
    <scope>NUCLEOTIDE SEQUENCE</scope>
    <source>
        <strain evidence="2">CCC161011</strain>
    </source>
</reference>
<evidence type="ECO:0000259" key="1">
    <source>
        <dbReference type="PROSITE" id="PS50011"/>
    </source>
</evidence>
<dbReference type="Gene3D" id="1.10.510.10">
    <property type="entry name" value="Transferase(Phosphotransferase) domain 1"/>
    <property type="match status" value="1"/>
</dbReference>
<sequence length="699" mass="79308">MKDATDLGFPSVQRFAAIMGRSWDASVDPGIHQFLQAKAFDPESQDLARHRGQPLYQLFSEVDLPFAHVNEEDSGSEEDLDSAYTDCESEETRSSVVQLFNEIHAPFAHIVDGDSCHRQLSQQDPQDFKLHPKLQVSRIFIFLTLVQWIVARLILAIRSLVLEKAGIYAGFRSKQPAALDADTTSQSQDRDLAGFREDMKSFISLSHHQTTKYLLVIQHVVEDAEDWVANFVVATRRDMVSQLGSGVLGSFDDGFVVGIARSDSEFGTSKVYQWGQVMMQGARHIVIYSHRQLTYPRFYALIRSLVRFMASLDPVWSLVKSAQLRIELLKILSALGFSDDRWLRDVLQKDEADIARLFKLVVSTEVYKQAVLRLKGESAQHGVDLIQDLLDKDSFEVAEDAGLTLKARRLLVRLSEASDTLPSSLFIRGVSCLSKDPAFWGGFGDVYRASYRGQHVALKRIRPIFQKSSDWRKFRQRFCREALLWQRLQNPYVLSFIGIDAESFPTSLCMVSPWMQHGTILSHLAKNGNVSLERQLFEIAQGLAYLHSQSIIHGDLRGSNIMVDDQWHACLADFGLAVFSNATSPTYSLETRRISASCGLEKIQRTFSNDVYSFACVCIELYTGKPPFSDIHHEMAVALQVIAKERPARPSDANGREMMSDRLWAIVQQCWSHEVAERPCMDRVVELMMEVYEECRNRQ</sequence>
<dbReference type="PROSITE" id="PS00109">
    <property type="entry name" value="PROTEIN_KINASE_TYR"/>
    <property type="match status" value="1"/>
</dbReference>
<dbReference type="SUPFAM" id="SSF56112">
    <property type="entry name" value="Protein kinase-like (PK-like)"/>
    <property type="match status" value="1"/>
</dbReference>